<reference evidence="4" key="1">
    <citation type="journal article" date="2019" name="Sci. Rep.">
        <title>Draft genome of Tanacetum cinerariifolium, the natural source of mosquito coil.</title>
        <authorList>
            <person name="Yamashiro T."/>
            <person name="Shiraishi A."/>
            <person name="Satake H."/>
            <person name="Nakayama K."/>
        </authorList>
    </citation>
    <scope>NUCLEOTIDE SEQUENCE</scope>
</reference>
<feature type="compositionally biased region" description="Low complexity" evidence="2">
    <location>
        <begin position="575"/>
        <end position="584"/>
    </location>
</feature>
<comment type="caution">
    <text evidence="4">The sequence shown here is derived from an EMBL/GenBank/DDBJ whole genome shotgun (WGS) entry which is preliminary data.</text>
</comment>
<name>A0A699HYX1_TANCI</name>
<evidence type="ECO:0000256" key="2">
    <source>
        <dbReference type="SAM" id="MobiDB-lite"/>
    </source>
</evidence>
<sequence length="1049" mass="118696">KSPVESLTRYRNLSAEFEDFFDDNIIEVNAADSPVLAVGQISTNITNTFSSAGHLNVVVSPTHRKSSCIDTSQYPDDSNMPELEDITHIPTARVPKDHPMTQIIVDLSLATQTRSMSRVAQDQGGLSQINNDDFHTCMFACFLSQEEPERVHQALKDPSWIEAMHKELLQFKMQKVWVLVDLPHRKRAVGTKWVFRNKKDKRGIVVRNKAQLVAQGHTQEEGIYYNEVFAPFARIEAIRLSLAYASFMGFMPIGFKDPDYPDKVYKVVKALYGLHQAPRACLTDGKSASTPIDTEKPLHKDPDDKRIFRYLKGKPHLGMWYPKDSPFNLVAYSDSDNAGASLDRKSTTGECQFLGYASEGFNQIIDFLNASSIKYALTVNHNIYVSCIKQFWTFVSVKTVNDVPRLQALVDKKKVITTEATIRDALRLDDAAGIDCLPNKEIFTELARMGYEKPSTKLAFYKAFFSSRKFNFSKTQVGDLSLHTTKYSSPALTHKPFTNMRRVGKGCSGVETQLFEGMIVAPQASEGAAEVHIDDVLATGVIDKGDADVNDVSAAIDEPSIPSPTPPTQPPPSQDQPSTSQVQPTPSPSLIVQPPLPQQQPQPLHDAQISLDLLHNLLETCTTLTIRVKHLEQDKIAQALEITKLKQRVKKLERRNKLKVSKLRRLKRARTVHRVDTFDDTVMHDISKQGRIISYIDADVDVTLKDVLVDTETEESADVLSMQDDDIEPTKLQEVVEVVTTAKLITKVVTAASATITVVAPQLTTAAAPTLTTAPSAARRRKGVDEAYARELEVELNKNIDWDEVIDQVKRKEKEDNVVMRYQALKRKPQTETQARKNMMIYLRNVVGFKMDYFKGMTYNDIRPIFEKNFNSNVAFLQKSKEQMEEEDNKALKRISESQEDKVAKKQKLDEEVVELKRHLQIVPNDDDDVYTEATPLARMVHVVDYEIITENNEPYYKMIRADGSPQLFFSFLSLLRNFDREDLEVLWELVKESSSMEESKNSSWFSKGQKLETVRVLGSAHYHIYFYTYDLASREKISTYKVHSGSNA</sequence>
<feature type="non-terminal residue" evidence="4">
    <location>
        <position position="1"/>
    </location>
</feature>
<organism evidence="4">
    <name type="scientific">Tanacetum cinerariifolium</name>
    <name type="common">Dalmatian daisy</name>
    <name type="synonym">Chrysanthemum cinerariifolium</name>
    <dbReference type="NCBI Taxonomy" id="118510"/>
    <lineage>
        <taxon>Eukaryota</taxon>
        <taxon>Viridiplantae</taxon>
        <taxon>Streptophyta</taxon>
        <taxon>Embryophyta</taxon>
        <taxon>Tracheophyta</taxon>
        <taxon>Spermatophyta</taxon>
        <taxon>Magnoliopsida</taxon>
        <taxon>eudicotyledons</taxon>
        <taxon>Gunneridae</taxon>
        <taxon>Pentapetalae</taxon>
        <taxon>asterids</taxon>
        <taxon>campanulids</taxon>
        <taxon>Asterales</taxon>
        <taxon>Asteraceae</taxon>
        <taxon>Asteroideae</taxon>
        <taxon>Anthemideae</taxon>
        <taxon>Anthemidinae</taxon>
        <taxon>Tanacetum</taxon>
    </lineage>
</organism>
<dbReference type="PANTHER" id="PTHR11439">
    <property type="entry name" value="GAG-POL-RELATED RETROTRANSPOSON"/>
    <property type="match status" value="1"/>
</dbReference>
<protein>
    <recommendedName>
        <fullName evidence="3">Reverse transcriptase Ty1/copia-type domain-containing protein</fullName>
    </recommendedName>
</protein>
<feature type="domain" description="Reverse transcriptase Ty1/copia-type" evidence="3">
    <location>
        <begin position="175"/>
        <end position="246"/>
    </location>
</feature>
<dbReference type="InterPro" id="IPR013103">
    <property type="entry name" value="RVT_2"/>
</dbReference>
<feature type="region of interest" description="Disordered" evidence="2">
    <location>
        <begin position="556"/>
        <end position="603"/>
    </location>
</feature>
<dbReference type="AlphaFoldDB" id="A0A699HYX1"/>
<evidence type="ECO:0000256" key="1">
    <source>
        <dbReference type="SAM" id="Coils"/>
    </source>
</evidence>
<gene>
    <name evidence="4" type="ORF">Tci_477358</name>
</gene>
<feature type="compositionally biased region" description="Pro residues" evidence="2">
    <location>
        <begin position="561"/>
        <end position="574"/>
    </location>
</feature>
<dbReference type="PANTHER" id="PTHR11439:SF495">
    <property type="entry name" value="REVERSE TRANSCRIPTASE, RNA-DEPENDENT DNA POLYMERASE-RELATED"/>
    <property type="match status" value="1"/>
</dbReference>
<evidence type="ECO:0000259" key="3">
    <source>
        <dbReference type="Pfam" id="PF07727"/>
    </source>
</evidence>
<accession>A0A699HYX1</accession>
<dbReference type="Pfam" id="PF07727">
    <property type="entry name" value="RVT_2"/>
    <property type="match status" value="1"/>
</dbReference>
<feature type="coiled-coil region" evidence="1">
    <location>
        <begin position="867"/>
        <end position="901"/>
    </location>
</feature>
<dbReference type="EMBL" id="BKCJ010236066">
    <property type="protein sequence ID" value="GEZ05385.1"/>
    <property type="molecule type" value="Genomic_DNA"/>
</dbReference>
<keyword evidence="1" id="KW-0175">Coiled coil</keyword>
<evidence type="ECO:0000313" key="4">
    <source>
        <dbReference type="EMBL" id="GEZ05385.1"/>
    </source>
</evidence>
<feature type="coiled-coil region" evidence="1">
    <location>
        <begin position="635"/>
        <end position="669"/>
    </location>
</feature>
<proteinExistence type="predicted"/>